<evidence type="ECO:0008006" key="3">
    <source>
        <dbReference type="Google" id="ProtNLM"/>
    </source>
</evidence>
<proteinExistence type="predicted"/>
<evidence type="ECO:0000313" key="2">
    <source>
        <dbReference type="Proteomes" id="UP001241110"/>
    </source>
</evidence>
<dbReference type="Proteomes" id="UP001241110">
    <property type="component" value="Unassembled WGS sequence"/>
</dbReference>
<dbReference type="EMBL" id="JASJOS010000005">
    <property type="protein sequence ID" value="MDJ1481411.1"/>
    <property type="molecule type" value="Genomic_DNA"/>
</dbReference>
<evidence type="ECO:0000313" key="1">
    <source>
        <dbReference type="EMBL" id="MDJ1481411.1"/>
    </source>
</evidence>
<organism evidence="1 2">
    <name type="scientific">Xanthocytophaga flava</name>
    <dbReference type="NCBI Taxonomy" id="3048013"/>
    <lineage>
        <taxon>Bacteria</taxon>
        <taxon>Pseudomonadati</taxon>
        <taxon>Bacteroidota</taxon>
        <taxon>Cytophagia</taxon>
        <taxon>Cytophagales</taxon>
        <taxon>Rhodocytophagaceae</taxon>
        <taxon>Xanthocytophaga</taxon>
    </lineage>
</organism>
<accession>A0AAE3U6J5</accession>
<reference evidence="1" key="1">
    <citation type="submission" date="2023-05" db="EMBL/GenBank/DDBJ databases">
        <authorList>
            <person name="Zhang X."/>
        </authorList>
    </citation>
    <scope>NUCLEOTIDE SEQUENCE</scope>
    <source>
        <strain evidence="1">YF14B1</strain>
    </source>
</reference>
<name>A0AAE3U6J5_9BACT</name>
<protein>
    <recommendedName>
        <fullName evidence="3">Lipoprotein</fullName>
    </recommendedName>
</protein>
<dbReference type="RefSeq" id="WP_313979141.1">
    <property type="nucleotide sequence ID" value="NZ_JASJOS010000005.1"/>
</dbReference>
<gene>
    <name evidence="1" type="ORF">QNI16_13010</name>
</gene>
<sequence length="262" mass="30564">MHSHNKYWFFFQCILMVKKILLVITIPVTVFSCHSGRQSALAQTIAVHKLEGRKQEPQVIASTRFSFVQPTDSTRFVLTVISEKEFASSETTYQDKIKRDTNRFKIINGEIRLPLATGKSFVVKNNLSKDDNFLEYKYIGYLPDIDKYIMECTGYEWYEYFTVDKQTGDTAIFFEKPQISPLNGKLACVYYDMYQTELPMIQISTYKLTAKQISGYDTTYIAISDQKYPLACTLIWENELSMLIKLSFESNSSEYLRLKMRR</sequence>
<comment type="caution">
    <text evidence="1">The sequence shown here is derived from an EMBL/GenBank/DDBJ whole genome shotgun (WGS) entry which is preliminary data.</text>
</comment>
<dbReference type="AlphaFoldDB" id="A0AAE3U6J5"/>
<dbReference type="PROSITE" id="PS51257">
    <property type="entry name" value="PROKAR_LIPOPROTEIN"/>
    <property type="match status" value="1"/>
</dbReference>